<name>A0A3G2L117_9FLAO</name>
<feature type="domain" description="FMN-binding" evidence="6">
    <location>
        <begin position="104"/>
        <end position="175"/>
    </location>
</feature>
<keyword evidence="2" id="KW-0597">Phosphoprotein</keyword>
<dbReference type="AlphaFoldDB" id="A0A3G2L117"/>
<dbReference type="OrthoDB" id="9778782at2"/>
<evidence type="ECO:0000256" key="3">
    <source>
        <dbReference type="ARBA" id="ARBA00022630"/>
    </source>
</evidence>
<keyword evidence="5" id="KW-0249">Electron transport</keyword>
<keyword evidence="8" id="KW-1185">Reference proteome</keyword>
<proteinExistence type="predicted"/>
<dbReference type="InterPro" id="IPR010209">
    <property type="entry name" value="Ion_transpt_RnfG/RsxG"/>
</dbReference>
<evidence type="ECO:0000313" key="8">
    <source>
        <dbReference type="Proteomes" id="UP000276309"/>
    </source>
</evidence>
<dbReference type="PANTHER" id="PTHR36118">
    <property type="entry name" value="ION-TRANSLOCATING OXIDOREDUCTASE COMPLEX SUBUNIT G"/>
    <property type="match status" value="1"/>
</dbReference>
<organism evidence="7 8">
    <name type="scientific">Euzebyella marina</name>
    <dbReference type="NCBI Taxonomy" id="1761453"/>
    <lineage>
        <taxon>Bacteria</taxon>
        <taxon>Pseudomonadati</taxon>
        <taxon>Bacteroidota</taxon>
        <taxon>Flavobacteriia</taxon>
        <taxon>Flavobacteriales</taxon>
        <taxon>Flavobacteriaceae</taxon>
        <taxon>Euzebyella</taxon>
    </lineage>
</organism>
<evidence type="ECO:0000259" key="6">
    <source>
        <dbReference type="Pfam" id="PF04205"/>
    </source>
</evidence>
<dbReference type="GO" id="GO:0009055">
    <property type="term" value="F:electron transfer activity"/>
    <property type="evidence" value="ECO:0007669"/>
    <property type="project" value="InterPro"/>
</dbReference>
<protein>
    <submittedName>
        <fullName evidence="7">FMN-binding protein</fullName>
    </submittedName>
</protein>
<keyword evidence="3" id="KW-0285">Flavoprotein</keyword>
<dbReference type="GO" id="GO:0022900">
    <property type="term" value="P:electron transport chain"/>
    <property type="evidence" value="ECO:0007669"/>
    <property type="project" value="InterPro"/>
</dbReference>
<evidence type="ECO:0000256" key="5">
    <source>
        <dbReference type="ARBA" id="ARBA00022982"/>
    </source>
</evidence>
<reference evidence="7 8" key="1">
    <citation type="submission" date="2018-08" db="EMBL/GenBank/DDBJ databases">
        <title>The reduced genetic potential of extracellular carbohydrate catabolism in Euzebyella marina RN62, a Flavobacteriia bacterium isolated from the hadal water.</title>
        <authorList>
            <person name="Xue C."/>
        </authorList>
    </citation>
    <scope>NUCLEOTIDE SEQUENCE [LARGE SCALE GENOMIC DNA]</scope>
    <source>
        <strain evidence="7 8">RN62</strain>
    </source>
</reference>
<dbReference type="InterPro" id="IPR007329">
    <property type="entry name" value="FMN-bd"/>
</dbReference>
<evidence type="ECO:0000256" key="4">
    <source>
        <dbReference type="ARBA" id="ARBA00022643"/>
    </source>
</evidence>
<evidence type="ECO:0000256" key="1">
    <source>
        <dbReference type="ARBA" id="ARBA00022448"/>
    </source>
</evidence>
<accession>A0A3G2L117</accession>
<dbReference type="PANTHER" id="PTHR36118:SF1">
    <property type="entry name" value="ION-TRANSLOCATING OXIDOREDUCTASE COMPLEX SUBUNIT G"/>
    <property type="match status" value="1"/>
</dbReference>
<keyword evidence="4" id="KW-0288">FMN</keyword>
<dbReference type="Proteomes" id="UP000276309">
    <property type="component" value="Chromosome"/>
</dbReference>
<evidence type="ECO:0000256" key="2">
    <source>
        <dbReference type="ARBA" id="ARBA00022553"/>
    </source>
</evidence>
<dbReference type="Pfam" id="PF04205">
    <property type="entry name" value="FMN_bind"/>
    <property type="match status" value="1"/>
</dbReference>
<keyword evidence="1" id="KW-0813">Transport</keyword>
<dbReference type="GO" id="GO:0005886">
    <property type="term" value="C:plasma membrane"/>
    <property type="evidence" value="ECO:0007669"/>
    <property type="project" value="InterPro"/>
</dbReference>
<evidence type="ECO:0000313" key="7">
    <source>
        <dbReference type="EMBL" id="AYN65939.1"/>
    </source>
</evidence>
<dbReference type="EMBL" id="CP032050">
    <property type="protein sequence ID" value="AYN65939.1"/>
    <property type="molecule type" value="Genomic_DNA"/>
</dbReference>
<sequence>MKIRAMSKGNRKGYCVAIFLGLFMASFTMPQQSSKLQEKIDNAIVTTYGVEDFSLEPIIIPEEMNQATKAEFSGEHFYEIVNSNGVLGYAYVGTAASMKKEFEYILMFNTDLSIKKSKVLIYRENYGRQIGSQRWLKQFIGLTPNDELTYGKNIDAIAGATISASSMTRATDEILQSIKTLKEQNIIPLK</sequence>
<gene>
    <name evidence="7" type="ORF">D1013_00345</name>
</gene>
<dbReference type="KEGG" id="emar:D1013_00345"/>